<evidence type="ECO:0000256" key="1">
    <source>
        <dbReference type="SAM" id="MobiDB-lite"/>
    </source>
</evidence>
<feature type="region of interest" description="Disordered" evidence="1">
    <location>
        <begin position="147"/>
        <end position="211"/>
    </location>
</feature>
<feature type="compositionally biased region" description="Basic and acidic residues" evidence="1">
    <location>
        <begin position="274"/>
        <end position="285"/>
    </location>
</feature>
<evidence type="ECO:0000313" key="2">
    <source>
        <dbReference type="EMBL" id="KAK3773598.1"/>
    </source>
</evidence>
<comment type="caution">
    <text evidence="2">The sequence shown here is derived from an EMBL/GenBank/DDBJ whole genome shotgun (WGS) entry which is preliminary data.</text>
</comment>
<dbReference type="Proteomes" id="UP001283361">
    <property type="component" value="Unassembled WGS sequence"/>
</dbReference>
<dbReference type="EMBL" id="JAWDGP010003531">
    <property type="protein sequence ID" value="KAK3773598.1"/>
    <property type="molecule type" value="Genomic_DNA"/>
</dbReference>
<keyword evidence="3" id="KW-1185">Reference proteome</keyword>
<proteinExistence type="predicted"/>
<feature type="region of interest" description="Disordered" evidence="1">
    <location>
        <begin position="274"/>
        <end position="339"/>
    </location>
</feature>
<feature type="compositionally biased region" description="Basic and acidic residues" evidence="1">
    <location>
        <begin position="192"/>
        <end position="211"/>
    </location>
</feature>
<feature type="region of interest" description="Disordered" evidence="1">
    <location>
        <begin position="30"/>
        <end position="62"/>
    </location>
</feature>
<name>A0AAE0ZQT0_9GAST</name>
<feature type="compositionally biased region" description="Low complexity" evidence="1">
    <location>
        <begin position="52"/>
        <end position="62"/>
    </location>
</feature>
<evidence type="ECO:0000313" key="3">
    <source>
        <dbReference type="Proteomes" id="UP001283361"/>
    </source>
</evidence>
<reference evidence="2" key="1">
    <citation type="journal article" date="2023" name="G3 (Bethesda)">
        <title>A reference genome for the long-term kleptoplast-retaining sea slug Elysia crispata morphotype clarki.</title>
        <authorList>
            <person name="Eastman K.E."/>
            <person name="Pendleton A.L."/>
            <person name="Shaikh M.A."/>
            <person name="Suttiyut T."/>
            <person name="Ogas R."/>
            <person name="Tomko P."/>
            <person name="Gavelis G."/>
            <person name="Widhalm J.R."/>
            <person name="Wisecaver J.H."/>
        </authorList>
    </citation>
    <scope>NUCLEOTIDE SEQUENCE</scope>
    <source>
        <strain evidence="2">ECLA1</strain>
    </source>
</reference>
<gene>
    <name evidence="2" type="ORF">RRG08_022307</name>
</gene>
<protein>
    <submittedName>
        <fullName evidence="2">Uncharacterized protein</fullName>
    </submittedName>
</protein>
<sequence length="339" mass="38182">MTGPGQVERKDLNPFGITRVLSDMFGSKTVAQVTTQRQPERDDSQLASNNHQQQQKQTRQQQYMIQLQNRSSDICNNFSSSSDNKKNHLLDSPRATLIGISNGSQNSDLARKVHLHSRSPTQPRCTGENRSHLELSLDEPELFPISSVPETNRIGLPSDGSKDRPPTCCKSYDATDGARPRLGYHPYLRQSQHMEVKSESKNDKHKRPELNLKTKNDGENILTSRPIRTNWKPNHANECKDLNLADKSLRTDLAQQQIIPPVKNLQSCLNEEFDKSPPAETHSREATLFPMTNTNRGAGTPETGPETDLVDISRSSQHCAKTQATQDHQAETSWQDNWD</sequence>
<accession>A0AAE0ZQT0</accession>
<dbReference type="AlphaFoldDB" id="A0AAE0ZQT0"/>
<feature type="compositionally biased region" description="Polar residues" evidence="1">
    <location>
        <begin position="313"/>
        <end position="339"/>
    </location>
</feature>
<organism evidence="2 3">
    <name type="scientific">Elysia crispata</name>
    <name type="common">lettuce slug</name>
    <dbReference type="NCBI Taxonomy" id="231223"/>
    <lineage>
        <taxon>Eukaryota</taxon>
        <taxon>Metazoa</taxon>
        <taxon>Spiralia</taxon>
        <taxon>Lophotrochozoa</taxon>
        <taxon>Mollusca</taxon>
        <taxon>Gastropoda</taxon>
        <taxon>Heterobranchia</taxon>
        <taxon>Euthyneura</taxon>
        <taxon>Panpulmonata</taxon>
        <taxon>Sacoglossa</taxon>
        <taxon>Placobranchoidea</taxon>
        <taxon>Plakobranchidae</taxon>
        <taxon>Elysia</taxon>
    </lineage>
</organism>